<feature type="domain" description="CYTH" evidence="1">
    <location>
        <begin position="2"/>
        <end position="203"/>
    </location>
</feature>
<gene>
    <name evidence="2" type="ORF">SAMN04488079_105187</name>
</gene>
<reference evidence="3" key="1">
    <citation type="submission" date="2016-10" db="EMBL/GenBank/DDBJ databases">
        <authorList>
            <person name="Varghese N."/>
            <person name="Submissions S."/>
        </authorList>
    </citation>
    <scope>NUCLEOTIDE SEQUENCE [LARGE SCALE GENOMIC DNA]</scope>
    <source>
        <strain evidence="3">DSM 11578</strain>
    </source>
</reference>
<dbReference type="InterPro" id="IPR023577">
    <property type="entry name" value="CYTH_domain"/>
</dbReference>
<dbReference type="InterPro" id="IPR039013">
    <property type="entry name" value="YgiF"/>
</dbReference>
<evidence type="ECO:0000259" key="1">
    <source>
        <dbReference type="PROSITE" id="PS51707"/>
    </source>
</evidence>
<dbReference type="Pfam" id="PF01928">
    <property type="entry name" value="CYTH"/>
    <property type="match status" value="1"/>
</dbReference>
<dbReference type="GO" id="GO:0050355">
    <property type="term" value="F:inorganic triphosphate phosphatase activity"/>
    <property type="evidence" value="ECO:0007669"/>
    <property type="project" value="InterPro"/>
</dbReference>
<dbReference type="Gene3D" id="2.40.320.10">
    <property type="entry name" value="Hypothetical Protein Pfu-838710-001"/>
    <property type="match status" value="1"/>
</dbReference>
<organism evidence="2 3">
    <name type="scientific">Methylophaga sulfidovorans</name>
    <dbReference type="NCBI Taxonomy" id="45496"/>
    <lineage>
        <taxon>Bacteria</taxon>
        <taxon>Pseudomonadati</taxon>
        <taxon>Pseudomonadota</taxon>
        <taxon>Gammaproteobacteria</taxon>
        <taxon>Thiotrichales</taxon>
        <taxon>Piscirickettsiaceae</taxon>
        <taxon>Methylophaga</taxon>
    </lineage>
</organism>
<dbReference type="EMBL" id="FOSH01000005">
    <property type="protein sequence ID" value="SFK13992.1"/>
    <property type="molecule type" value="Genomic_DNA"/>
</dbReference>
<evidence type="ECO:0000313" key="3">
    <source>
        <dbReference type="Proteomes" id="UP000198924"/>
    </source>
</evidence>
<dbReference type="PANTHER" id="PTHR39569:SF1">
    <property type="entry name" value="INORGANIC TRIPHOSPHATASE"/>
    <property type="match status" value="1"/>
</dbReference>
<proteinExistence type="predicted"/>
<dbReference type="Proteomes" id="UP000198924">
    <property type="component" value="Unassembled WGS sequence"/>
</dbReference>
<dbReference type="STRING" id="45496.SAMN04488079_105187"/>
<dbReference type="OrthoDB" id="3034217at2"/>
<dbReference type="AlphaFoldDB" id="A0A1I3X2H3"/>
<protein>
    <submittedName>
        <fullName evidence="2">CYTH domain-containing protein</fullName>
    </submittedName>
</protein>
<dbReference type="PANTHER" id="PTHR39569">
    <property type="entry name" value="INORGANIC TRIPHOSPHATASE"/>
    <property type="match status" value="1"/>
</dbReference>
<dbReference type="CDD" id="cd07756">
    <property type="entry name" value="CYTH-like_Pase_CHAD"/>
    <property type="match status" value="1"/>
</dbReference>
<dbReference type="InterPro" id="IPR033469">
    <property type="entry name" value="CYTH-like_dom_sf"/>
</dbReference>
<keyword evidence="3" id="KW-1185">Reference proteome</keyword>
<sequence>MSLEQEIKLQVTQADSLNLLDLDWLTALLKQDVYQQHLLSTYFDTPDKALMTFGVGLRLRQIGEQWLQTVKCSGQASSGLHERQEWEHELVAPAFDLERLAETAIAPLLEQEQVWSAIEPVFTTEFERDVWLLVLEPDTVVELAYDRGEVRAGDKQTAIHEIELELKHGDIKICQKLADQLKAALPLEYSNISKAGLGYRLSQDIEK</sequence>
<accession>A0A1I3X2H3</accession>
<dbReference type="GO" id="GO:0046872">
    <property type="term" value="F:metal ion binding"/>
    <property type="evidence" value="ECO:0007669"/>
    <property type="project" value="TreeGrafter"/>
</dbReference>
<dbReference type="SUPFAM" id="SSF55154">
    <property type="entry name" value="CYTH-like phosphatases"/>
    <property type="match status" value="1"/>
</dbReference>
<dbReference type="PROSITE" id="PS51707">
    <property type="entry name" value="CYTH"/>
    <property type="match status" value="1"/>
</dbReference>
<evidence type="ECO:0000313" key="2">
    <source>
        <dbReference type="EMBL" id="SFK13992.1"/>
    </source>
</evidence>
<dbReference type="SMART" id="SM01118">
    <property type="entry name" value="CYTH"/>
    <property type="match status" value="1"/>
</dbReference>
<dbReference type="RefSeq" id="WP_091712305.1">
    <property type="nucleotide sequence ID" value="NZ_FOSH01000005.1"/>
</dbReference>
<name>A0A1I3X2H3_9GAMM</name>